<dbReference type="Proteomes" id="UP001558652">
    <property type="component" value="Unassembled WGS sequence"/>
</dbReference>
<evidence type="ECO:0000313" key="2">
    <source>
        <dbReference type="EMBL" id="KAL1116525.1"/>
    </source>
</evidence>
<gene>
    <name evidence="2" type="ORF">AAG570_004997</name>
</gene>
<proteinExistence type="predicted"/>
<keyword evidence="3" id="KW-1185">Reference proteome</keyword>
<accession>A0ABD0YMR0</accession>
<feature type="region of interest" description="Disordered" evidence="1">
    <location>
        <begin position="133"/>
        <end position="156"/>
    </location>
</feature>
<protein>
    <submittedName>
        <fullName evidence="2">Uncharacterized protein</fullName>
    </submittedName>
</protein>
<feature type="compositionally biased region" description="Basic and acidic residues" evidence="1">
    <location>
        <begin position="1"/>
        <end position="22"/>
    </location>
</feature>
<dbReference type="AlphaFoldDB" id="A0ABD0YMR0"/>
<dbReference type="EMBL" id="JBFDAA010000017">
    <property type="protein sequence ID" value="KAL1116525.1"/>
    <property type="molecule type" value="Genomic_DNA"/>
</dbReference>
<feature type="region of interest" description="Disordered" evidence="1">
    <location>
        <begin position="1"/>
        <end position="104"/>
    </location>
</feature>
<comment type="caution">
    <text evidence="2">The sequence shown here is derived from an EMBL/GenBank/DDBJ whole genome shotgun (WGS) entry which is preliminary data.</text>
</comment>
<sequence>MDMRVHLETENDCGLRRREMLPSRRAPQIQDKGAPRKRGRPRKKKRAIVSPMFPETSPSVRLAYLRPSPRRSGTWPNVFGHARRSGRQARVTVDRTPRGRTAGVTPATEEVEEAVAIVTGRSVFETALSCCRLGGWPPSGPASGNGRERPGREDEE</sequence>
<feature type="compositionally biased region" description="Basic and acidic residues" evidence="1">
    <location>
        <begin position="146"/>
        <end position="156"/>
    </location>
</feature>
<name>A0ABD0YMR0_9HEMI</name>
<feature type="compositionally biased region" description="Basic residues" evidence="1">
    <location>
        <begin position="35"/>
        <end position="47"/>
    </location>
</feature>
<evidence type="ECO:0000256" key="1">
    <source>
        <dbReference type="SAM" id="MobiDB-lite"/>
    </source>
</evidence>
<evidence type="ECO:0000313" key="3">
    <source>
        <dbReference type="Proteomes" id="UP001558652"/>
    </source>
</evidence>
<organism evidence="2 3">
    <name type="scientific">Ranatra chinensis</name>
    <dbReference type="NCBI Taxonomy" id="642074"/>
    <lineage>
        <taxon>Eukaryota</taxon>
        <taxon>Metazoa</taxon>
        <taxon>Ecdysozoa</taxon>
        <taxon>Arthropoda</taxon>
        <taxon>Hexapoda</taxon>
        <taxon>Insecta</taxon>
        <taxon>Pterygota</taxon>
        <taxon>Neoptera</taxon>
        <taxon>Paraneoptera</taxon>
        <taxon>Hemiptera</taxon>
        <taxon>Heteroptera</taxon>
        <taxon>Panheteroptera</taxon>
        <taxon>Nepomorpha</taxon>
        <taxon>Nepidae</taxon>
        <taxon>Ranatrinae</taxon>
        <taxon>Ranatra</taxon>
    </lineage>
</organism>
<reference evidence="2 3" key="1">
    <citation type="submission" date="2024-07" db="EMBL/GenBank/DDBJ databases">
        <title>Chromosome-level genome assembly of the water stick insect Ranatra chinensis (Heteroptera: Nepidae).</title>
        <authorList>
            <person name="Liu X."/>
        </authorList>
    </citation>
    <scope>NUCLEOTIDE SEQUENCE [LARGE SCALE GENOMIC DNA]</scope>
    <source>
        <strain evidence="2">Cailab_2021Rc</strain>
        <tissue evidence="2">Muscle</tissue>
    </source>
</reference>